<gene>
    <name evidence="1" type="ORF">BDK88_2072</name>
</gene>
<dbReference type="AlphaFoldDB" id="A0A482YDK7"/>
<dbReference type="EMBL" id="SHMP01000004">
    <property type="protein sequence ID" value="RZV10869.1"/>
    <property type="molecule type" value="Genomic_DNA"/>
</dbReference>
<organism evidence="1 2">
    <name type="scientific">Natrinema hispanicum</name>
    <dbReference type="NCBI Taxonomy" id="392421"/>
    <lineage>
        <taxon>Archaea</taxon>
        <taxon>Methanobacteriati</taxon>
        <taxon>Methanobacteriota</taxon>
        <taxon>Stenosarchaea group</taxon>
        <taxon>Halobacteria</taxon>
        <taxon>Halobacteriales</taxon>
        <taxon>Natrialbaceae</taxon>
        <taxon>Natrinema</taxon>
    </lineage>
</organism>
<dbReference type="OrthoDB" id="183113at2157"/>
<dbReference type="Pfam" id="PF11535">
    <property type="entry name" value="Calci_bind_CcbP"/>
    <property type="match status" value="1"/>
</dbReference>
<dbReference type="RefSeq" id="WP_130500301.1">
    <property type="nucleotide sequence ID" value="NZ_SHMP01000004.1"/>
</dbReference>
<dbReference type="InterPro" id="IPR020994">
    <property type="entry name" value="Uncharacterised_Ca-bd_CcbP"/>
</dbReference>
<comment type="caution">
    <text evidence="1">The sequence shown here is derived from an EMBL/GenBank/DDBJ whole genome shotgun (WGS) entry which is preliminary data.</text>
</comment>
<accession>A0A482YDK7</accession>
<dbReference type="Gene3D" id="6.10.140.400">
    <property type="match status" value="2"/>
</dbReference>
<protein>
    <submittedName>
        <fullName evidence="1">Calcium binding protein</fullName>
    </submittedName>
</protein>
<reference evidence="1 2" key="1">
    <citation type="submission" date="2019-02" db="EMBL/GenBank/DDBJ databases">
        <title>Genomic Encyclopedia of Archaeal and Bacterial Type Strains, Phase II (KMG-II): from individual species to whole genera.</title>
        <authorList>
            <person name="Goeker M."/>
        </authorList>
    </citation>
    <scope>NUCLEOTIDE SEQUENCE [LARGE SCALE GENOMIC DNA]</scope>
    <source>
        <strain evidence="1 2">DSM 18328</strain>
    </source>
</reference>
<dbReference type="Proteomes" id="UP000291097">
    <property type="component" value="Unassembled WGS sequence"/>
</dbReference>
<name>A0A482YDK7_9EURY</name>
<proteinExistence type="predicted"/>
<evidence type="ECO:0000313" key="2">
    <source>
        <dbReference type="Proteomes" id="UP000291097"/>
    </source>
</evidence>
<evidence type="ECO:0000313" key="1">
    <source>
        <dbReference type="EMBL" id="RZV10869.1"/>
    </source>
</evidence>
<sequence>MKHGTDAERDKRITDEVIVDAYGPEEQALGWYYYLERKMTFPVAMRCIEVQSVSPLEEAEEVHVVGMTDEEDCMCEMFVRVEWMDREFGVPLIQLEVVDAESDTQEAVADWHYWFGDGGRLC</sequence>